<dbReference type="RefSeq" id="WP_092042847.1">
    <property type="nucleotide sequence ID" value="NZ_FOTK01000019.1"/>
</dbReference>
<protein>
    <submittedName>
        <fullName evidence="1">Phage DNA packaging protein, Nu1 subunit of terminase</fullName>
    </submittedName>
</protein>
<evidence type="ECO:0000313" key="1">
    <source>
        <dbReference type="EMBL" id="SFM09926.1"/>
    </source>
</evidence>
<dbReference type="OrthoDB" id="5875302at2"/>
<accession>A0A1I4N3L0</accession>
<organism evidence="1 2">
    <name type="scientific">Methylobacterium pseudosasicola</name>
    <dbReference type="NCBI Taxonomy" id="582667"/>
    <lineage>
        <taxon>Bacteria</taxon>
        <taxon>Pseudomonadati</taxon>
        <taxon>Pseudomonadota</taxon>
        <taxon>Alphaproteobacteria</taxon>
        <taxon>Hyphomicrobiales</taxon>
        <taxon>Methylobacteriaceae</taxon>
        <taxon>Methylobacterium</taxon>
    </lineage>
</organism>
<dbReference type="AlphaFoldDB" id="A0A1I4N3L0"/>
<dbReference type="Proteomes" id="UP000199048">
    <property type="component" value="Unassembled WGS sequence"/>
</dbReference>
<sequence length="167" mass="18029">MATIAELAEHIALSERRIYELQAKGVISKAKPGAIDLAEARLSYIRHLRENASGRVPTGDLDPSQELARKNRALAIQTEMRNDLAIGKIVLADVAIASQVLLCRKLKNKFQGLPSRAAPRGVHMKTTAELQGLLAQEVDLILTELGDGDGLVSLDEVKAEIGTDDLA</sequence>
<gene>
    <name evidence="1" type="ORF">SAMN05192568_101953</name>
</gene>
<proteinExistence type="predicted"/>
<reference evidence="2" key="1">
    <citation type="submission" date="2016-10" db="EMBL/GenBank/DDBJ databases">
        <authorList>
            <person name="Varghese N."/>
            <person name="Submissions S."/>
        </authorList>
    </citation>
    <scope>NUCLEOTIDE SEQUENCE [LARGE SCALE GENOMIC DNA]</scope>
    <source>
        <strain evidence="2">BL36</strain>
    </source>
</reference>
<dbReference type="STRING" id="582667.SAMN05192568_101953"/>
<dbReference type="EMBL" id="FOTK01000019">
    <property type="protein sequence ID" value="SFM09926.1"/>
    <property type="molecule type" value="Genomic_DNA"/>
</dbReference>
<name>A0A1I4N3L0_9HYPH</name>
<keyword evidence="2" id="KW-1185">Reference proteome</keyword>
<evidence type="ECO:0000313" key="2">
    <source>
        <dbReference type="Proteomes" id="UP000199048"/>
    </source>
</evidence>